<dbReference type="FunFam" id="3.30.200.20:FF:000035">
    <property type="entry name" value="Serine/threonine protein kinase Stk1"/>
    <property type="match status" value="1"/>
</dbReference>
<comment type="catalytic activity">
    <reaction evidence="7">
        <text>L-threonyl-[protein] + ATP = O-phospho-L-threonyl-[protein] + ADP + H(+)</text>
        <dbReference type="Rhea" id="RHEA:46608"/>
        <dbReference type="Rhea" id="RHEA-COMP:11060"/>
        <dbReference type="Rhea" id="RHEA-COMP:11605"/>
        <dbReference type="ChEBI" id="CHEBI:15378"/>
        <dbReference type="ChEBI" id="CHEBI:30013"/>
        <dbReference type="ChEBI" id="CHEBI:30616"/>
        <dbReference type="ChEBI" id="CHEBI:61977"/>
        <dbReference type="ChEBI" id="CHEBI:456216"/>
        <dbReference type="EC" id="2.7.11.1"/>
    </reaction>
</comment>
<comment type="catalytic activity">
    <reaction evidence="8">
        <text>L-seryl-[protein] + ATP = O-phospho-L-seryl-[protein] + ADP + H(+)</text>
        <dbReference type="Rhea" id="RHEA:17989"/>
        <dbReference type="Rhea" id="RHEA-COMP:9863"/>
        <dbReference type="Rhea" id="RHEA-COMP:11604"/>
        <dbReference type="ChEBI" id="CHEBI:15378"/>
        <dbReference type="ChEBI" id="CHEBI:29999"/>
        <dbReference type="ChEBI" id="CHEBI:30616"/>
        <dbReference type="ChEBI" id="CHEBI:83421"/>
        <dbReference type="ChEBI" id="CHEBI:456216"/>
        <dbReference type="EC" id="2.7.11.1"/>
    </reaction>
</comment>
<dbReference type="AlphaFoldDB" id="A0A2T0LT87"/>
<feature type="region of interest" description="Disordered" evidence="10">
    <location>
        <begin position="398"/>
        <end position="468"/>
    </location>
</feature>
<keyword evidence="13" id="KW-1185">Reference proteome</keyword>
<dbReference type="InterPro" id="IPR017441">
    <property type="entry name" value="Protein_kinase_ATP_BS"/>
</dbReference>
<feature type="compositionally biased region" description="Low complexity" evidence="10">
    <location>
        <begin position="348"/>
        <end position="357"/>
    </location>
</feature>
<evidence type="ECO:0000313" key="12">
    <source>
        <dbReference type="EMBL" id="PRX46896.1"/>
    </source>
</evidence>
<dbReference type="GO" id="GO:0004674">
    <property type="term" value="F:protein serine/threonine kinase activity"/>
    <property type="evidence" value="ECO:0007669"/>
    <property type="project" value="UniProtKB-KW"/>
</dbReference>
<evidence type="ECO:0000313" key="13">
    <source>
        <dbReference type="Proteomes" id="UP000238312"/>
    </source>
</evidence>
<keyword evidence="6 9" id="KW-0067">ATP-binding</keyword>
<dbReference type="EMBL" id="PVNG01000043">
    <property type="protein sequence ID" value="PRX46896.1"/>
    <property type="molecule type" value="Genomic_DNA"/>
</dbReference>
<dbReference type="Gene3D" id="1.10.510.10">
    <property type="entry name" value="Transferase(Phosphotransferase) domain 1"/>
    <property type="match status" value="1"/>
</dbReference>
<evidence type="ECO:0000259" key="11">
    <source>
        <dbReference type="PROSITE" id="PS50011"/>
    </source>
</evidence>
<evidence type="ECO:0000256" key="2">
    <source>
        <dbReference type="ARBA" id="ARBA00022527"/>
    </source>
</evidence>
<dbReference type="OrthoDB" id="9801841at2"/>
<dbReference type="CDD" id="cd14014">
    <property type="entry name" value="STKc_PknB_like"/>
    <property type="match status" value="1"/>
</dbReference>
<feature type="domain" description="Protein kinase" evidence="11">
    <location>
        <begin position="12"/>
        <end position="273"/>
    </location>
</feature>
<feature type="compositionally biased region" description="Low complexity" evidence="10">
    <location>
        <begin position="435"/>
        <end position="447"/>
    </location>
</feature>
<proteinExistence type="predicted"/>
<evidence type="ECO:0000256" key="8">
    <source>
        <dbReference type="ARBA" id="ARBA00048679"/>
    </source>
</evidence>
<evidence type="ECO:0000256" key="3">
    <source>
        <dbReference type="ARBA" id="ARBA00022679"/>
    </source>
</evidence>
<feature type="region of interest" description="Disordered" evidence="10">
    <location>
        <begin position="287"/>
        <end position="368"/>
    </location>
</feature>
<dbReference type="SUPFAM" id="SSF56112">
    <property type="entry name" value="Protein kinase-like (PK-like)"/>
    <property type="match status" value="1"/>
</dbReference>
<dbReference type="Pfam" id="PF00069">
    <property type="entry name" value="Pkinase"/>
    <property type="match status" value="1"/>
</dbReference>
<dbReference type="InterPro" id="IPR011009">
    <property type="entry name" value="Kinase-like_dom_sf"/>
</dbReference>
<feature type="compositionally biased region" description="Low complexity" evidence="10">
    <location>
        <begin position="315"/>
        <end position="327"/>
    </location>
</feature>
<accession>A0A2T0LT87</accession>
<evidence type="ECO:0000256" key="5">
    <source>
        <dbReference type="ARBA" id="ARBA00022777"/>
    </source>
</evidence>
<feature type="compositionally biased region" description="Polar residues" evidence="10">
    <location>
        <begin position="294"/>
        <end position="304"/>
    </location>
</feature>
<dbReference type="PROSITE" id="PS00108">
    <property type="entry name" value="PROTEIN_KINASE_ST"/>
    <property type="match status" value="1"/>
</dbReference>
<sequence length="730" mass="74337">MIGPGTTLAGRYRLLSRLGAGGHGEVWRAQDTLLDRVIAVKTVRSALSGDPEFAARFHAEARSMATIDHPGVVAVFDYGIDEMPGRRTPYLVMQYLDGEPLHLLLSRGGRVPAGATMDLVAQAAEALQAAHEAAVVHRDVKPGNLVIRSDGTVVLTDFGIARTAGGNRLTATGIVLGTATYCAPEQAEGVPPTPAMDVYALGVVAYECLAGRAPFDGESAVAIALKHMHEMPPPLPEDVPAAVVEIVMRALAKDPADRWPSAAALALAARALVDGLDAGAFLAGSQVVPRGVPNGSSSASTSAKLTEGGSKSAGEETASATGGTAPSAGGGRTGGRVAIGSGSGSGAGASSPPAGGPVRDSGSGEKRALRARRRALTVGGGLVAVAVVAAMSWSLVPDDPTRSSASQSRNGVAEPSAVADASLDPLTNRKDSDPSDSPATPDTSTHPESSQGPEASPDPEMSSDASDRASAAGLLVGGIFLLGGPSPGLPAADGYQPGLVEVFTSKGRRVAERRSDKRGFRFSLPSGGYRLRVSLGDEKCSTSAVVKPSATTRADLKCPIPQPPPQPAFQSAAIQDRAGDAKGGPNAGKPFPYADLLGVAMKGGQSGVTIEFATAGAIPAAAPSEGNSRSRWAVAVEQGGKTAFLSLTGLKGTWTVQWAAKNVKTGLADETDQVSAVAKPVISKGRISVALGQHASLKTTPIDFKKPYTIVSAESNVVHVFHGWTDSAPS</sequence>
<gene>
    <name evidence="12" type="ORF">B0I32_14315</name>
</gene>
<keyword evidence="3" id="KW-0808">Transferase</keyword>
<dbReference type="GO" id="GO:0005524">
    <property type="term" value="F:ATP binding"/>
    <property type="evidence" value="ECO:0007669"/>
    <property type="project" value="UniProtKB-UniRule"/>
</dbReference>
<evidence type="ECO:0000256" key="4">
    <source>
        <dbReference type="ARBA" id="ARBA00022741"/>
    </source>
</evidence>
<keyword evidence="2 12" id="KW-0723">Serine/threonine-protein kinase</keyword>
<evidence type="ECO:0000256" key="9">
    <source>
        <dbReference type="PROSITE-ProRule" id="PRU10141"/>
    </source>
</evidence>
<dbReference type="Gene3D" id="3.30.200.20">
    <property type="entry name" value="Phosphorylase Kinase, domain 1"/>
    <property type="match status" value="1"/>
</dbReference>
<dbReference type="SMART" id="SM00220">
    <property type="entry name" value="S_TKc"/>
    <property type="match status" value="1"/>
</dbReference>
<protein>
    <recommendedName>
        <fullName evidence="1">non-specific serine/threonine protein kinase</fullName>
        <ecNumber evidence="1">2.7.11.1</ecNumber>
    </recommendedName>
</protein>
<dbReference type="PROSITE" id="PS00107">
    <property type="entry name" value="PROTEIN_KINASE_ATP"/>
    <property type="match status" value="1"/>
</dbReference>
<dbReference type="GO" id="GO:0045717">
    <property type="term" value="P:negative regulation of fatty acid biosynthetic process"/>
    <property type="evidence" value="ECO:0007669"/>
    <property type="project" value="UniProtKB-ARBA"/>
</dbReference>
<dbReference type="PANTHER" id="PTHR43289">
    <property type="entry name" value="MITOGEN-ACTIVATED PROTEIN KINASE KINASE KINASE 20-RELATED"/>
    <property type="match status" value="1"/>
</dbReference>
<reference evidence="12 13" key="1">
    <citation type="submission" date="2018-03" db="EMBL/GenBank/DDBJ databases">
        <title>Genomic Encyclopedia of Type Strains, Phase III (KMG-III): the genomes of soil and plant-associated and newly described type strains.</title>
        <authorList>
            <person name="Whitman W."/>
        </authorList>
    </citation>
    <scope>NUCLEOTIDE SEQUENCE [LARGE SCALE GENOMIC DNA]</scope>
    <source>
        <strain evidence="12 13">CGMCC 4.7104</strain>
    </source>
</reference>
<evidence type="ECO:0000256" key="1">
    <source>
        <dbReference type="ARBA" id="ARBA00012513"/>
    </source>
</evidence>
<dbReference type="PANTHER" id="PTHR43289:SF6">
    <property type="entry name" value="SERINE_THREONINE-PROTEIN KINASE NEKL-3"/>
    <property type="match status" value="1"/>
</dbReference>
<keyword evidence="4 9" id="KW-0547">Nucleotide-binding</keyword>
<evidence type="ECO:0000256" key="7">
    <source>
        <dbReference type="ARBA" id="ARBA00047899"/>
    </source>
</evidence>
<dbReference type="InterPro" id="IPR000719">
    <property type="entry name" value="Prot_kinase_dom"/>
</dbReference>
<feature type="binding site" evidence="9">
    <location>
        <position position="41"/>
    </location>
    <ligand>
        <name>ATP</name>
        <dbReference type="ChEBI" id="CHEBI:30616"/>
    </ligand>
</feature>
<dbReference type="InterPro" id="IPR008271">
    <property type="entry name" value="Ser/Thr_kinase_AS"/>
</dbReference>
<evidence type="ECO:0000256" key="6">
    <source>
        <dbReference type="ARBA" id="ARBA00022840"/>
    </source>
</evidence>
<keyword evidence="5 12" id="KW-0418">Kinase</keyword>
<dbReference type="EC" id="2.7.11.1" evidence="1"/>
<evidence type="ECO:0000256" key="10">
    <source>
        <dbReference type="SAM" id="MobiDB-lite"/>
    </source>
</evidence>
<organism evidence="12 13">
    <name type="scientific">Nonomuraea fuscirosea</name>
    <dbReference type="NCBI Taxonomy" id="1291556"/>
    <lineage>
        <taxon>Bacteria</taxon>
        <taxon>Bacillati</taxon>
        <taxon>Actinomycetota</taxon>
        <taxon>Actinomycetes</taxon>
        <taxon>Streptosporangiales</taxon>
        <taxon>Streptosporangiaceae</taxon>
        <taxon>Nonomuraea</taxon>
    </lineage>
</organism>
<comment type="caution">
    <text evidence="12">The sequence shown here is derived from an EMBL/GenBank/DDBJ whole genome shotgun (WGS) entry which is preliminary data.</text>
</comment>
<dbReference type="PROSITE" id="PS50011">
    <property type="entry name" value="PROTEIN_KINASE_DOM"/>
    <property type="match status" value="1"/>
</dbReference>
<name>A0A2T0LT87_9ACTN</name>
<dbReference type="FunFam" id="1.10.510.10:FF:000021">
    <property type="entry name" value="Serine/threonine protein kinase"/>
    <property type="match status" value="1"/>
</dbReference>
<dbReference type="Proteomes" id="UP000238312">
    <property type="component" value="Unassembled WGS sequence"/>
</dbReference>